<evidence type="ECO:0000313" key="10">
    <source>
        <dbReference type="Proteomes" id="UP000436088"/>
    </source>
</evidence>
<dbReference type="PROSITE" id="PS51296">
    <property type="entry name" value="RIESKE"/>
    <property type="match status" value="1"/>
</dbReference>
<evidence type="ECO:0000256" key="5">
    <source>
        <dbReference type="ARBA" id="ARBA00023014"/>
    </source>
</evidence>
<evidence type="ECO:0000256" key="7">
    <source>
        <dbReference type="SAM" id="MobiDB-lite"/>
    </source>
</evidence>
<dbReference type="InterPro" id="IPR017941">
    <property type="entry name" value="Rieske_2Fe-2S"/>
</dbReference>
<evidence type="ECO:0000259" key="8">
    <source>
        <dbReference type="PROSITE" id="PS51296"/>
    </source>
</evidence>
<evidence type="ECO:0000256" key="1">
    <source>
        <dbReference type="ARBA" id="ARBA00022714"/>
    </source>
</evidence>
<keyword evidence="5" id="KW-0411">Iron-sulfur</keyword>
<keyword evidence="2" id="KW-0479">Metal-binding</keyword>
<keyword evidence="4" id="KW-0408">Iron</keyword>
<keyword evidence="10" id="KW-1185">Reference proteome</keyword>
<dbReference type="GO" id="GO:0009507">
    <property type="term" value="C:chloroplast"/>
    <property type="evidence" value="ECO:0007669"/>
    <property type="project" value="TreeGrafter"/>
</dbReference>
<keyword evidence="3" id="KW-0809">Transit peptide</keyword>
<evidence type="ECO:0000256" key="4">
    <source>
        <dbReference type="ARBA" id="ARBA00023004"/>
    </source>
</evidence>
<dbReference type="InterPro" id="IPR036922">
    <property type="entry name" value="Rieske_2Fe-2S_sf"/>
</dbReference>
<feature type="region of interest" description="Disordered" evidence="7">
    <location>
        <begin position="70"/>
        <end position="102"/>
    </location>
</feature>
<dbReference type="Proteomes" id="UP000436088">
    <property type="component" value="Unassembled WGS sequence"/>
</dbReference>
<name>A0A6A2YYT9_HIBSY</name>
<evidence type="ECO:0000256" key="6">
    <source>
        <dbReference type="SAM" id="Coils"/>
    </source>
</evidence>
<dbReference type="GO" id="GO:0015995">
    <property type="term" value="P:chlorophyll biosynthetic process"/>
    <property type="evidence" value="ECO:0007669"/>
    <property type="project" value="TreeGrafter"/>
</dbReference>
<feature type="domain" description="Rieske" evidence="8">
    <location>
        <begin position="94"/>
        <end position="157"/>
    </location>
</feature>
<dbReference type="AlphaFoldDB" id="A0A6A2YYT9"/>
<dbReference type="EMBL" id="VEPZ02001238">
    <property type="protein sequence ID" value="KAE8684497.1"/>
    <property type="molecule type" value="Genomic_DNA"/>
</dbReference>
<dbReference type="Pfam" id="PF00355">
    <property type="entry name" value="Rieske"/>
    <property type="match status" value="1"/>
</dbReference>
<protein>
    <submittedName>
        <fullName evidence="9">Chlorophyllide a oxygenase</fullName>
    </submittedName>
</protein>
<organism evidence="9 10">
    <name type="scientific">Hibiscus syriacus</name>
    <name type="common">Rose of Sharon</name>
    <dbReference type="NCBI Taxonomy" id="106335"/>
    <lineage>
        <taxon>Eukaryota</taxon>
        <taxon>Viridiplantae</taxon>
        <taxon>Streptophyta</taxon>
        <taxon>Embryophyta</taxon>
        <taxon>Tracheophyta</taxon>
        <taxon>Spermatophyta</taxon>
        <taxon>Magnoliopsida</taxon>
        <taxon>eudicotyledons</taxon>
        <taxon>Gunneridae</taxon>
        <taxon>Pentapetalae</taxon>
        <taxon>rosids</taxon>
        <taxon>malvids</taxon>
        <taxon>Malvales</taxon>
        <taxon>Malvaceae</taxon>
        <taxon>Malvoideae</taxon>
        <taxon>Hibiscus</taxon>
    </lineage>
</organism>
<sequence>MLLHEKVVEVLNPLAWEYKSIGSMKKELAELQGELAQAHKQVHTSEARVSAALDKLAYLEKLVNGKLLEDKTKTESSVASPSSSTSTQSLDTLKRKSPRKSLDVSGPIPIDCFEEPWVLFRGKDGNPGCVQNTCVQRACPLHLGSVNEGRIQCPCHG</sequence>
<dbReference type="GO" id="GO:0010277">
    <property type="term" value="F:chlorophyllide a oxygenase activity"/>
    <property type="evidence" value="ECO:0007669"/>
    <property type="project" value="TreeGrafter"/>
</dbReference>
<proteinExistence type="predicted"/>
<reference evidence="9" key="1">
    <citation type="submission" date="2019-09" db="EMBL/GenBank/DDBJ databases">
        <title>Draft genome information of white flower Hibiscus syriacus.</title>
        <authorList>
            <person name="Kim Y.-M."/>
        </authorList>
    </citation>
    <scope>NUCLEOTIDE SEQUENCE [LARGE SCALE GENOMIC DNA]</scope>
    <source>
        <strain evidence="9">YM2019G1</strain>
    </source>
</reference>
<evidence type="ECO:0000256" key="2">
    <source>
        <dbReference type="ARBA" id="ARBA00022723"/>
    </source>
</evidence>
<dbReference type="PANTHER" id="PTHR21266">
    <property type="entry name" value="IRON-SULFUR DOMAIN CONTAINING PROTEIN"/>
    <property type="match status" value="1"/>
</dbReference>
<dbReference type="PANTHER" id="PTHR21266:SF19">
    <property type="entry name" value="CHLOROPHYLLIDE A OXYGENASE, CHLOROPLASTIC"/>
    <property type="match status" value="1"/>
</dbReference>
<feature type="compositionally biased region" description="Low complexity" evidence="7">
    <location>
        <begin position="75"/>
        <end position="91"/>
    </location>
</feature>
<keyword evidence="6" id="KW-0175">Coiled coil</keyword>
<dbReference type="SUPFAM" id="SSF50022">
    <property type="entry name" value="ISP domain"/>
    <property type="match status" value="1"/>
</dbReference>
<feature type="coiled-coil region" evidence="6">
    <location>
        <begin position="21"/>
        <end position="48"/>
    </location>
</feature>
<dbReference type="GO" id="GO:0051537">
    <property type="term" value="F:2 iron, 2 sulfur cluster binding"/>
    <property type="evidence" value="ECO:0007669"/>
    <property type="project" value="UniProtKB-KW"/>
</dbReference>
<dbReference type="Gene3D" id="2.102.10.10">
    <property type="entry name" value="Rieske [2Fe-2S] iron-sulphur domain"/>
    <property type="match status" value="1"/>
</dbReference>
<evidence type="ECO:0000256" key="3">
    <source>
        <dbReference type="ARBA" id="ARBA00022946"/>
    </source>
</evidence>
<dbReference type="GO" id="GO:0046872">
    <property type="term" value="F:metal ion binding"/>
    <property type="evidence" value="ECO:0007669"/>
    <property type="project" value="UniProtKB-KW"/>
</dbReference>
<dbReference type="InterPro" id="IPR050584">
    <property type="entry name" value="Cholesterol_7-desaturase"/>
</dbReference>
<comment type="caution">
    <text evidence="9">The sequence shown here is derived from an EMBL/GenBank/DDBJ whole genome shotgun (WGS) entry which is preliminary data.</text>
</comment>
<evidence type="ECO:0000313" key="9">
    <source>
        <dbReference type="EMBL" id="KAE8684497.1"/>
    </source>
</evidence>
<keyword evidence="1" id="KW-0001">2Fe-2S</keyword>
<accession>A0A6A2YYT9</accession>
<gene>
    <name evidence="9" type="ORF">F3Y22_tig00111128pilonHSYRG00023</name>
</gene>